<dbReference type="PANTHER" id="PTHR10625:SF23">
    <property type="entry name" value="HISTONE DEACETYLASE 11"/>
    <property type="match status" value="1"/>
</dbReference>
<dbReference type="InParanoid" id="E1ZHE0"/>
<gene>
    <name evidence="3" type="ORF">CHLNCDRAFT_23994</name>
</gene>
<feature type="non-terminal residue" evidence="3">
    <location>
        <position position="1"/>
    </location>
</feature>
<dbReference type="FunCoup" id="E1ZHE0">
    <property type="interactions" value="265"/>
</dbReference>
<dbReference type="OrthoDB" id="437693at2759"/>
<proteinExistence type="predicted"/>
<dbReference type="GeneID" id="17354545"/>
<dbReference type="GO" id="GO:0004407">
    <property type="term" value="F:histone deacetylase activity"/>
    <property type="evidence" value="ECO:0007669"/>
    <property type="project" value="InterPro"/>
</dbReference>
<evidence type="ECO:0000313" key="4">
    <source>
        <dbReference type="Proteomes" id="UP000008141"/>
    </source>
</evidence>
<dbReference type="SUPFAM" id="SSF52768">
    <property type="entry name" value="Arginase/deacetylase"/>
    <property type="match status" value="1"/>
</dbReference>
<dbReference type="InterPro" id="IPR023801">
    <property type="entry name" value="His_deacetylse_dom"/>
</dbReference>
<dbReference type="InterPro" id="IPR000286">
    <property type="entry name" value="HDACs"/>
</dbReference>
<dbReference type="GO" id="GO:0040029">
    <property type="term" value="P:epigenetic regulation of gene expression"/>
    <property type="evidence" value="ECO:0007669"/>
    <property type="project" value="TreeGrafter"/>
</dbReference>
<dbReference type="eggNOG" id="KOG1344">
    <property type="taxonomic scope" value="Eukaryota"/>
</dbReference>
<dbReference type="Proteomes" id="UP000008141">
    <property type="component" value="Unassembled WGS sequence"/>
</dbReference>
<dbReference type="Pfam" id="PF00850">
    <property type="entry name" value="Hist_deacetyl"/>
    <property type="match status" value="1"/>
</dbReference>
<evidence type="ECO:0000259" key="2">
    <source>
        <dbReference type="Pfam" id="PF00850"/>
    </source>
</evidence>
<dbReference type="InterPro" id="IPR023696">
    <property type="entry name" value="Ureohydrolase_dom_sf"/>
</dbReference>
<dbReference type="STRING" id="554065.E1ZHE0"/>
<dbReference type="Gene3D" id="3.40.800.20">
    <property type="entry name" value="Histone deacetylase domain"/>
    <property type="match status" value="1"/>
</dbReference>
<protein>
    <recommendedName>
        <fullName evidence="2">Histone deacetylase domain-containing protein</fullName>
    </recommendedName>
</protein>
<dbReference type="InterPro" id="IPR044150">
    <property type="entry name" value="HDAC_classIV"/>
</dbReference>
<dbReference type="GO" id="GO:0016787">
    <property type="term" value="F:hydrolase activity"/>
    <property type="evidence" value="ECO:0007669"/>
    <property type="project" value="UniProtKB-KW"/>
</dbReference>
<dbReference type="GO" id="GO:0000118">
    <property type="term" value="C:histone deacetylase complex"/>
    <property type="evidence" value="ECO:0007669"/>
    <property type="project" value="TreeGrafter"/>
</dbReference>
<feature type="domain" description="Histone deacetylase" evidence="2">
    <location>
        <begin position="19"/>
        <end position="308"/>
    </location>
</feature>
<evidence type="ECO:0000313" key="3">
    <source>
        <dbReference type="EMBL" id="EFN54902.1"/>
    </source>
</evidence>
<dbReference type="OMA" id="EIGFPWS"/>
<dbReference type="PANTHER" id="PTHR10625">
    <property type="entry name" value="HISTONE DEACETYLASE HDAC1-RELATED"/>
    <property type="match status" value="1"/>
</dbReference>
<keyword evidence="4" id="KW-1185">Reference proteome</keyword>
<dbReference type="KEGG" id="cvr:CHLNCDRAFT_23994"/>
<dbReference type="InterPro" id="IPR037138">
    <property type="entry name" value="His_deacetylse_dom_sf"/>
</dbReference>
<dbReference type="CDD" id="cd09993">
    <property type="entry name" value="HDAC_classIV"/>
    <property type="match status" value="1"/>
</dbReference>
<dbReference type="RefSeq" id="XP_005847004.1">
    <property type="nucleotide sequence ID" value="XM_005846942.1"/>
</dbReference>
<reference evidence="3 4" key="1">
    <citation type="journal article" date="2010" name="Plant Cell">
        <title>The Chlorella variabilis NC64A genome reveals adaptation to photosymbiosis, coevolution with viruses, and cryptic sex.</title>
        <authorList>
            <person name="Blanc G."/>
            <person name="Duncan G."/>
            <person name="Agarkova I."/>
            <person name="Borodovsky M."/>
            <person name="Gurnon J."/>
            <person name="Kuo A."/>
            <person name="Lindquist E."/>
            <person name="Lucas S."/>
            <person name="Pangilinan J."/>
            <person name="Polle J."/>
            <person name="Salamov A."/>
            <person name="Terry A."/>
            <person name="Yamada T."/>
            <person name="Dunigan D.D."/>
            <person name="Grigoriev I.V."/>
            <person name="Claverie J.M."/>
            <person name="Van Etten J.L."/>
        </authorList>
    </citation>
    <scope>NUCLEOTIDE SEQUENCE [LARGE SCALE GENOMIC DNA]</scope>
    <source>
        <strain evidence="3 4">NC64A</strain>
    </source>
</reference>
<dbReference type="PRINTS" id="PR01270">
    <property type="entry name" value="HDASUPER"/>
</dbReference>
<sequence length="326" mass="35984">PVLYSPAYNISFYGVERLHPFDSKKFQHVLSILERGGVLQVGQLVRAHEATHEILQEVHTEAYLNKLNTSSFMVAQASRWVTELVPLAFLPPFLLRRKVLRPMATMAGGTMMAAALAMERGWAINLGGGMHHASHDQGGGWCPYADIHLAMRRLRAASGGGVRRVMVVDLDVHQGNGVERCKQHFGEEGETFIVDVYNRRAYPWDAEAKQAIDVQRELLPGTGDGEYLEAVVSALRQAFSEFQPDLLIYNAGTDILEGDPLGLLSVSAEGVVRRDQMVWQAALEHSVPIVQVLSGGYTRRSTPCIASSIQNLFSTFNLGQMEAAQQ</sequence>
<accession>E1ZHE0</accession>
<evidence type="ECO:0000256" key="1">
    <source>
        <dbReference type="ARBA" id="ARBA00022801"/>
    </source>
</evidence>
<organism evidence="4">
    <name type="scientific">Chlorella variabilis</name>
    <name type="common">Green alga</name>
    <dbReference type="NCBI Taxonomy" id="554065"/>
    <lineage>
        <taxon>Eukaryota</taxon>
        <taxon>Viridiplantae</taxon>
        <taxon>Chlorophyta</taxon>
        <taxon>core chlorophytes</taxon>
        <taxon>Trebouxiophyceae</taxon>
        <taxon>Chlorellales</taxon>
        <taxon>Chlorellaceae</taxon>
        <taxon>Chlorella clade</taxon>
        <taxon>Chlorella</taxon>
    </lineage>
</organism>
<name>E1ZHE0_CHLVA</name>
<keyword evidence="1" id="KW-0378">Hydrolase</keyword>
<dbReference type="EMBL" id="GL433846">
    <property type="protein sequence ID" value="EFN54902.1"/>
    <property type="molecule type" value="Genomic_DNA"/>
</dbReference>
<dbReference type="AlphaFoldDB" id="E1ZHE0"/>